<evidence type="ECO:0000313" key="2">
    <source>
        <dbReference type="Proteomes" id="UP000814033"/>
    </source>
</evidence>
<accession>A0ACB8RB02</accession>
<comment type="caution">
    <text evidence="1">The sequence shown here is derived from an EMBL/GenBank/DDBJ whole genome shotgun (WGS) entry which is preliminary data.</text>
</comment>
<sequence>MTPFPLAASSLATLAAVLLEDSVGAPTKRGVTALHPLSQAREGDDLMAFSSFLRERYGLLFDDEEAEAAEQLYRKARLCKEALDKNGTIHRFFHSHGYRKVAEKALKGIWTASVKTRLMLMSEDGAVPHGTVACHVCASNTLRRRSRCFRQCPRCRRRSENHRKRRW</sequence>
<dbReference type="EMBL" id="MU276130">
    <property type="protein sequence ID" value="KAI0041321.1"/>
    <property type="molecule type" value="Genomic_DNA"/>
</dbReference>
<protein>
    <submittedName>
        <fullName evidence="1">Uncharacterized protein</fullName>
    </submittedName>
</protein>
<dbReference type="Proteomes" id="UP000814033">
    <property type="component" value="Unassembled WGS sequence"/>
</dbReference>
<organism evidence="1 2">
    <name type="scientific">Auriscalpium vulgare</name>
    <dbReference type="NCBI Taxonomy" id="40419"/>
    <lineage>
        <taxon>Eukaryota</taxon>
        <taxon>Fungi</taxon>
        <taxon>Dikarya</taxon>
        <taxon>Basidiomycota</taxon>
        <taxon>Agaricomycotina</taxon>
        <taxon>Agaricomycetes</taxon>
        <taxon>Russulales</taxon>
        <taxon>Auriscalpiaceae</taxon>
        <taxon>Auriscalpium</taxon>
    </lineage>
</organism>
<evidence type="ECO:0000313" key="1">
    <source>
        <dbReference type="EMBL" id="KAI0041321.1"/>
    </source>
</evidence>
<reference evidence="1" key="2">
    <citation type="journal article" date="2022" name="New Phytol.">
        <title>Evolutionary transition to the ectomycorrhizal habit in the genomes of a hyperdiverse lineage of mushroom-forming fungi.</title>
        <authorList>
            <person name="Looney B."/>
            <person name="Miyauchi S."/>
            <person name="Morin E."/>
            <person name="Drula E."/>
            <person name="Courty P.E."/>
            <person name="Kohler A."/>
            <person name="Kuo A."/>
            <person name="LaButti K."/>
            <person name="Pangilinan J."/>
            <person name="Lipzen A."/>
            <person name="Riley R."/>
            <person name="Andreopoulos W."/>
            <person name="He G."/>
            <person name="Johnson J."/>
            <person name="Nolan M."/>
            <person name="Tritt A."/>
            <person name="Barry K.W."/>
            <person name="Grigoriev I.V."/>
            <person name="Nagy L.G."/>
            <person name="Hibbett D."/>
            <person name="Henrissat B."/>
            <person name="Matheny P.B."/>
            <person name="Labbe J."/>
            <person name="Martin F.M."/>
        </authorList>
    </citation>
    <scope>NUCLEOTIDE SEQUENCE</scope>
    <source>
        <strain evidence="1">FP105234-sp</strain>
    </source>
</reference>
<name>A0ACB8RB02_9AGAM</name>
<gene>
    <name evidence="1" type="ORF">FA95DRAFT_710297</name>
</gene>
<keyword evidence="2" id="KW-1185">Reference proteome</keyword>
<proteinExistence type="predicted"/>
<reference evidence="1" key="1">
    <citation type="submission" date="2021-02" db="EMBL/GenBank/DDBJ databases">
        <authorList>
            <consortium name="DOE Joint Genome Institute"/>
            <person name="Ahrendt S."/>
            <person name="Looney B.P."/>
            <person name="Miyauchi S."/>
            <person name="Morin E."/>
            <person name="Drula E."/>
            <person name="Courty P.E."/>
            <person name="Chicoki N."/>
            <person name="Fauchery L."/>
            <person name="Kohler A."/>
            <person name="Kuo A."/>
            <person name="Labutti K."/>
            <person name="Pangilinan J."/>
            <person name="Lipzen A."/>
            <person name="Riley R."/>
            <person name="Andreopoulos W."/>
            <person name="He G."/>
            <person name="Johnson J."/>
            <person name="Barry K.W."/>
            <person name="Grigoriev I.V."/>
            <person name="Nagy L."/>
            <person name="Hibbett D."/>
            <person name="Henrissat B."/>
            <person name="Matheny P.B."/>
            <person name="Labbe J."/>
            <person name="Martin F."/>
        </authorList>
    </citation>
    <scope>NUCLEOTIDE SEQUENCE</scope>
    <source>
        <strain evidence="1">FP105234-sp</strain>
    </source>
</reference>